<gene>
    <name evidence="11" type="ORF">H8S45_12495</name>
</gene>
<comment type="subcellular location">
    <subcellularLocation>
        <location evidence="1">Cell inner membrane</location>
        <topology evidence="1">Multi-pass membrane protein</topology>
    </subcellularLocation>
</comment>
<evidence type="ECO:0000256" key="6">
    <source>
        <dbReference type="ARBA" id="ARBA00022989"/>
    </source>
</evidence>
<keyword evidence="6 9" id="KW-1133">Transmembrane helix</keyword>
<comment type="similarity">
    <text evidence="8">Belongs to the TRAP transporter small permease family.</text>
</comment>
<dbReference type="InterPro" id="IPR007387">
    <property type="entry name" value="TRAP_DctQ"/>
</dbReference>
<evidence type="ECO:0000256" key="5">
    <source>
        <dbReference type="ARBA" id="ARBA00022692"/>
    </source>
</evidence>
<evidence type="ECO:0000256" key="7">
    <source>
        <dbReference type="ARBA" id="ARBA00023136"/>
    </source>
</evidence>
<dbReference type="GO" id="GO:0005886">
    <property type="term" value="C:plasma membrane"/>
    <property type="evidence" value="ECO:0007669"/>
    <property type="project" value="UniProtKB-SubCell"/>
</dbReference>
<evidence type="ECO:0000256" key="4">
    <source>
        <dbReference type="ARBA" id="ARBA00022519"/>
    </source>
</evidence>
<dbReference type="PANTHER" id="PTHR35011:SF2">
    <property type="entry name" value="2,3-DIKETO-L-GULONATE TRAP TRANSPORTER SMALL PERMEASE PROTEIN YIAM"/>
    <property type="match status" value="1"/>
</dbReference>
<feature type="transmembrane region" description="Helical" evidence="9">
    <location>
        <begin position="98"/>
        <end position="121"/>
    </location>
</feature>
<proteinExistence type="inferred from homology"/>
<dbReference type="GO" id="GO:0022857">
    <property type="term" value="F:transmembrane transporter activity"/>
    <property type="evidence" value="ECO:0007669"/>
    <property type="project" value="TreeGrafter"/>
</dbReference>
<keyword evidence="12" id="KW-1185">Reference proteome</keyword>
<evidence type="ECO:0000256" key="9">
    <source>
        <dbReference type="SAM" id="Phobius"/>
    </source>
</evidence>
<evidence type="ECO:0000259" key="10">
    <source>
        <dbReference type="Pfam" id="PF04290"/>
    </source>
</evidence>
<keyword evidence="3" id="KW-1003">Cell membrane</keyword>
<dbReference type="PANTHER" id="PTHR35011">
    <property type="entry name" value="2,3-DIKETO-L-GULONATE TRAP TRANSPORTER SMALL PERMEASE PROTEIN YIAM"/>
    <property type="match status" value="1"/>
</dbReference>
<feature type="transmembrane region" description="Helical" evidence="9">
    <location>
        <begin position="55"/>
        <end position="73"/>
    </location>
</feature>
<feature type="transmembrane region" description="Helical" evidence="9">
    <location>
        <begin position="141"/>
        <end position="163"/>
    </location>
</feature>
<protein>
    <submittedName>
        <fullName evidence="11">TRAP transporter small permease subunit</fullName>
    </submittedName>
</protein>
<reference evidence="11" key="1">
    <citation type="submission" date="2020-08" db="EMBL/GenBank/DDBJ databases">
        <title>Genome public.</title>
        <authorList>
            <person name="Liu C."/>
            <person name="Sun Q."/>
        </authorList>
    </citation>
    <scope>NUCLEOTIDE SEQUENCE</scope>
    <source>
        <strain evidence="11">NSJ-28</strain>
    </source>
</reference>
<dbReference type="InterPro" id="IPR055348">
    <property type="entry name" value="DctQ"/>
</dbReference>
<keyword evidence="5 9" id="KW-0812">Transmembrane</keyword>
<feature type="domain" description="Tripartite ATP-independent periplasmic transporters DctQ component" evidence="10">
    <location>
        <begin position="32"/>
        <end position="162"/>
    </location>
</feature>
<name>A0A923LXU5_9FIRM</name>
<accession>A0A923LXU5</accession>
<keyword evidence="2" id="KW-0813">Transport</keyword>
<evidence type="ECO:0000256" key="3">
    <source>
        <dbReference type="ARBA" id="ARBA00022475"/>
    </source>
</evidence>
<dbReference type="AlphaFoldDB" id="A0A923LXU5"/>
<dbReference type="Proteomes" id="UP000606499">
    <property type="component" value="Unassembled WGS sequence"/>
</dbReference>
<evidence type="ECO:0000313" key="12">
    <source>
        <dbReference type="Proteomes" id="UP000606499"/>
    </source>
</evidence>
<evidence type="ECO:0000256" key="2">
    <source>
        <dbReference type="ARBA" id="ARBA00022448"/>
    </source>
</evidence>
<comment type="caution">
    <text evidence="11">The sequence shown here is derived from an EMBL/GenBank/DDBJ whole genome shotgun (WGS) entry which is preliminary data.</text>
</comment>
<organism evidence="11 12">
    <name type="scientific">Agathobaculum faecis</name>
    <dbReference type="NCBI Taxonomy" id="2763013"/>
    <lineage>
        <taxon>Bacteria</taxon>
        <taxon>Bacillati</taxon>
        <taxon>Bacillota</taxon>
        <taxon>Clostridia</taxon>
        <taxon>Eubacteriales</taxon>
        <taxon>Butyricicoccaceae</taxon>
        <taxon>Agathobaculum</taxon>
    </lineage>
</organism>
<feature type="transmembrane region" description="Helical" evidence="9">
    <location>
        <begin position="21"/>
        <end position="43"/>
    </location>
</feature>
<evidence type="ECO:0000313" key="11">
    <source>
        <dbReference type="EMBL" id="MBC5726272.1"/>
    </source>
</evidence>
<dbReference type="Pfam" id="PF04290">
    <property type="entry name" value="DctQ"/>
    <property type="match status" value="1"/>
</dbReference>
<evidence type="ECO:0000256" key="8">
    <source>
        <dbReference type="ARBA" id="ARBA00038436"/>
    </source>
</evidence>
<sequence>MAIMDKIQNNIIFRALLKVESAVMIITSILAAGIVFVGVVMRYILQMNFFGQEEVLCVVAMWLYWFGGIYGSYEGSHIKGDMLSSVFKSPRSKKIVELVIQAVSFVVILVFCIWGFEYMAFNLRFNAVTTGLKIPMSLSQMPLLVGFLLMELYTVFNFFRVLLDKDFGKAKEPAEEGGSE</sequence>
<dbReference type="GO" id="GO:0015740">
    <property type="term" value="P:C4-dicarboxylate transport"/>
    <property type="evidence" value="ECO:0007669"/>
    <property type="project" value="TreeGrafter"/>
</dbReference>
<keyword evidence="7 9" id="KW-0472">Membrane</keyword>
<evidence type="ECO:0000256" key="1">
    <source>
        <dbReference type="ARBA" id="ARBA00004429"/>
    </source>
</evidence>
<keyword evidence="4" id="KW-0997">Cell inner membrane</keyword>
<dbReference type="EMBL" id="JACOPL010000013">
    <property type="protein sequence ID" value="MBC5726272.1"/>
    <property type="molecule type" value="Genomic_DNA"/>
</dbReference>